<keyword evidence="3" id="KW-0677">Repeat</keyword>
<dbReference type="InterPro" id="IPR000742">
    <property type="entry name" value="EGF"/>
</dbReference>
<dbReference type="Gene3D" id="2.10.25.10">
    <property type="entry name" value="Laminin"/>
    <property type="match status" value="1"/>
</dbReference>
<dbReference type="SUPFAM" id="SSF57196">
    <property type="entry name" value="EGF/Laminin"/>
    <property type="match status" value="1"/>
</dbReference>
<evidence type="ECO:0000256" key="3">
    <source>
        <dbReference type="ARBA" id="ARBA00022737"/>
    </source>
</evidence>
<keyword evidence="8" id="KW-0732">Signal</keyword>
<comment type="caution">
    <text evidence="5">Lacks conserved residue(s) required for the propagation of feature annotation.</text>
</comment>
<keyword evidence="7" id="KW-0812">Transmembrane</keyword>
<evidence type="ECO:0000256" key="5">
    <source>
        <dbReference type="PROSITE-ProRule" id="PRU00076"/>
    </source>
</evidence>
<dbReference type="AlphaFoldDB" id="A0A0X3PSZ6"/>
<reference evidence="10" key="1">
    <citation type="submission" date="2016-01" db="EMBL/GenBank/DDBJ databases">
        <title>Reference transcriptome for the parasite Schistocephalus solidus: insights into the molecular evolution of parasitism.</title>
        <authorList>
            <person name="Hebert F.O."/>
            <person name="Grambauer S."/>
            <person name="Barber I."/>
            <person name="Landry C.R."/>
            <person name="Aubin-Horth N."/>
        </authorList>
    </citation>
    <scope>NUCLEOTIDE SEQUENCE</scope>
</reference>
<evidence type="ECO:0000256" key="7">
    <source>
        <dbReference type="SAM" id="Phobius"/>
    </source>
</evidence>
<feature type="compositionally biased region" description="Polar residues" evidence="6">
    <location>
        <begin position="694"/>
        <end position="703"/>
    </location>
</feature>
<accession>A0A0X3PSZ6</accession>
<keyword evidence="7" id="KW-1133">Transmembrane helix</keyword>
<evidence type="ECO:0000256" key="8">
    <source>
        <dbReference type="SAM" id="SignalP"/>
    </source>
</evidence>
<evidence type="ECO:0000313" key="10">
    <source>
        <dbReference type="EMBL" id="JAP55085.1"/>
    </source>
</evidence>
<evidence type="ECO:0000256" key="6">
    <source>
        <dbReference type="SAM" id="MobiDB-lite"/>
    </source>
</evidence>
<dbReference type="Gene3D" id="2.10.25.140">
    <property type="match status" value="1"/>
</dbReference>
<dbReference type="Pfam" id="PF00008">
    <property type="entry name" value="EGF"/>
    <property type="match status" value="1"/>
</dbReference>
<feature type="domain" description="EGF-like" evidence="9">
    <location>
        <begin position="197"/>
        <end position="240"/>
    </location>
</feature>
<dbReference type="GO" id="GO:0016020">
    <property type="term" value="C:membrane"/>
    <property type="evidence" value="ECO:0007669"/>
    <property type="project" value="InterPro"/>
</dbReference>
<organism evidence="10">
    <name type="scientific">Schistocephalus solidus</name>
    <name type="common">Tapeworm</name>
    <dbReference type="NCBI Taxonomy" id="70667"/>
    <lineage>
        <taxon>Eukaryota</taxon>
        <taxon>Metazoa</taxon>
        <taxon>Spiralia</taxon>
        <taxon>Lophotrochozoa</taxon>
        <taxon>Platyhelminthes</taxon>
        <taxon>Cestoda</taxon>
        <taxon>Eucestoda</taxon>
        <taxon>Diphyllobothriidea</taxon>
        <taxon>Diphyllobothriidae</taxon>
        <taxon>Schistocephalus</taxon>
    </lineage>
</organism>
<feature type="region of interest" description="Disordered" evidence="6">
    <location>
        <begin position="680"/>
        <end position="703"/>
    </location>
</feature>
<gene>
    <name evidence="10" type="ORF">TR127395</name>
</gene>
<keyword evidence="2 5" id="KW-0245">EGF-like domain</keyword>
<proteinExistence type="predicted"/>
<dbReference type="GO" id="GO:0007154">
    <property type="term" value="P:cell communication"/>
    <property type="evidence" value="ECO:0007669"/>
    <property type="project" value="InterPro"/>
</dbReference>
<dbReference type="EMBL" id="GEEE01008140">
    <property type="protein sequence ID" value="JAP55085.1"/>
    <property type="molecule type" value="Transcribed_RNA"/>
</dbReference>
<dbReference type="SMART" id="SM00051">
    <property type="entry name" value="DSL"/>
    <property type="match status" value="1"/>
</dbReference>
<evidence type="ECO:0000259" key="9">
    <source>
        <dbReference type="PROSITE" id="PS50026"/>
    </source>
</evidence>
<evidence type="ECO:0000256" key="1">
    <source>
        <dbReference type="ARBA" id="ARBA00022473"/>
    </source>
</evidence>
<dbReference type="PROSITE" id="PS00022">
    <property type="entry name" value="EGF_1"/>
    <property type="match status" value="1"/>
</dbReference>
<sequence length="703" mass="76869">MRFLPKLKCDTSNPSMVILLLHLGLLFFIEECEGRANVTLQLGLSYDGSPDCDDTVYKITVCVGERIEKCRLFGPFDFYIQAACASHGPKETIEFVVEHVGEPLRINAKVKRTNTDTIYELRSAEAILTQSREISMASQDLLFVLRFRVSYICVANYFGDLCNVYCDGQAKEYSCTSLGEKLCNPGYVKDPATGTCVYDRCRSMPDYCLNDGECVNPAQYTDTTAPLCICPEGRDGPRCEYETTSPPQLPSLKLPVPPMPAASTQSRDRVSGVVDLPELKVKTDDGSGLVPSSSSSRDHMVGNSGVSEENGGLINPVAKGGEQHETYDFSGQHRQASGLDSQASKNLEEYMVSGGSGHIMTDRSLWYQVIVFTSVAVCLTVVAFTACLAASCYVFRFKAKAQLLRQQRNASIGELQFVDSGNIPVYLKRCSSLDCAVNHSSHQNPSVHSFAAINRPLVQASPTLCMDDDPEMIFSNNQSRSPPLMNGQTLPPASSGCQWPPLSLIGSLKRPLKSPHWGDYGNSVPLYERNSRTLQREENPAAAMELSLHAGPVDQLPTISPEVYSCRNAYQYLATPEFNNHLIACPSDSVGAATLNNRLSTRRQSSRRRLTLMGRTAGYEVLGQALGEQPRSPTEPCTEITKNDFRDTCGLGSRGHSVDDAATTAMTTVNTNSGTFARVPTSNVNMPFDPPSQFADSTLQNSN</sequence>
<feature type="transmembrane region" description="Helical" evidence="7">
    <location>
        <begin position="365"/>
        <end position="395"/>
    </location>
</feature>
<protein>
    <submittedName>
        <fullName evidence="10">Delta serrate ligand</fullName>
    </submittedName>
</protein>
<feature type="disulfide bond" evidence="5">
    <location>
        <begin position="230"/>
        <end position="239"/>
    </location>
</feature>
<feature type="region of interest" description="Disordered" evidence="6">
    <location>
        <begin position="282"/>
        <end position="312"/>
    </location>
</feature>
<evidence type="ECO:0000256" key="4">
    <source>
        <dbReference type="ARBA" id="ARBA00023157"/>
    </source>
</evidence>
<keyword evidence="1" id="KW-0217">Developmental protein</keyword>
<keyword evidence="4 5" id="KW-1015">Disulfide bond</keyword>
<dbReference type="PROSITE" id="PS50026">
    <property type="entry name" value="EGF_3"/>
    <property type="match status" value="1"/>
</dbReference>
<feature type="chain" id="PRO_5007051300" evidence="8">
    <location>
        <begin position="35"/>
        <end position="703"/>
    </location>
</feature>
<feature type="signal peptide" evidence="8">
    <location>
        <begin position="1"/>
        <end position="34"/>
    </location>
</feature>
<dbReference type="InterPro" id="IPR001774">
    <property type="entry name" value="DSL"/>
</dbReference>
<name>A0A0X3PSZ6_SCHSO</name>
<keyword evidence="7" id="KW-0472">Membrane</keyword>
<evidence type="ECO:0000256" key="2">
    <source>
        <dbReference type="ARBA" id="ARBA00022536"/>
    </source>
</evidence>
<feature type="region of interest" description="Disordered" evidence="6">
    <location>
        <begin position="239"/>
        <end position="270"/>
    </location>
</feature>